<evidence type="ECO:0000256" key="9">
    <source>
        <dbReference type="PIRSR" id="PIRSR600101-1"/>
    </source>
</evidence>
<dbReference type="AlphaFoldDB" id="A0A3A1NG09"/>
<dbReference type="PRINTS" id="PR01210">
    <property type="entry name" value="GGTRANSPTASE"/>
</dbReference>
<dbReference type="GO" id="GO:0036374">
    <property type="term" value="F:glutathione hydrolase activity"/>
    <property type="evidence" value="ECO:0007669"/>
    <property type="project" value="UniProtKB-UniRule"/>
</dbReference>
<dbReference type="SUPFAM" id="SSF56235">
    <property type="entry name" value="N-terminal nucleophile aminohydrolases (Ntn hydrolases)"/>
    <property type="match status" value="1"/>
</dbReference>
<accession>A0A3A1NG09</accession>
<dbReference type="EC" id="2.3.2.2" evidence="11"/>
<feature type="binding site" evidence="10">
    <location>
        <position position="462"/>
    </location>
    <ligand>
        <name>L-glutamate</name>
        <dbReference type="ChEBI" id="CHEBI:29985"/>
    </ligand>
</feature>
<dbReference type="GO" id="GO:0006750">
    <property type="term" value="P:glutathione biosynthetic process"/>
    <property type="evidence" value="ECO:0007669"/>
    <property type="project" value="UniProtKB-KW"/>
</dbReference>
<comment type="similarity">
    <text evidence="3 11">Belongs to the gamma-glutamyltransferase family.</text>
</comment>
<comment type="subunit">
    <text evidence="11">This enzyme consists of two polypeptide chains, which are synthesized in precursor form from a single polypeptide.</text>
</comment>
<dbReference type="GO" id="GO:0006751">
    <property type="term" value="P:glutathione catabolic process"/>
    <property type="evidence" value="ECO:0007669"/>
    <property type="project" value="UniProtKB-UniRule"/>
</dbReference>
<dbReference type="InterPro" id="IPR029055">
    <property type="entry name" value="Ntn_hydrolases_N"/>
</dbReference>
<dbReference type="UniPathway" id="UPA00204"/>
<comment type="caution">
    <text evidence="12">The sequence shown here is derived from an EMBL/GenBank/DDBJ whole genome shotgun (WGS) entry which is preliminary data.</text>
</comment>
<comment type="catalytic activity">
    <reaction evidence="8 11">
        <text>an N-terminal (5-L-glutamyl)-[peptide] + an alpha-amino acid = 5-L-glutamyl amino acid + an N-terminal L-alpha-aminoacyl-[peptide]</text>
        <dbReference type="Rhea" id="RHEA:23904"/>
        <dbReference type="Rhea" id="RHEA-COMP:9780"/>
        <dbReference type="Rhea" id="RHEA-COMP:9795"/>
        <dbReference type="ChEBI" id="CHEBI:77644"/>
        <dbReference type="ChEBI" id="CHEBI:78597"/>
        <dbReference type="ChEBI" id="CHEBI:78599"/>
        <dbReference type="ChEBI" id="CHEBI:78608"/>
        <dbReference type="EC" id="2.3.2.2"/>
    </reaction>
</comment>
<evidence type="ECO:0000313" key="15">
    <source>
        <dbReference type="Proteomes" id="UP000321621"/>
    </source>
</evidence>
<evidence type="ECO:0000256" key="4">
    <source>
        <dbReference type="ARBA" id="ARBA00022679"/>
    </source>
</evidence>
<reference evidence="13 15" key="2">
    <citation type="submission" date="2019-07" db="EMBL/GenBank/DDBJ databases">
        <title>Draft genome of two Muricauda strains isolated from deep sea.</title>
        <authorList>
            <person name="Sun C."/>
        </authorList>
    </citation>
    <scope>NUCLEOTIDE SEQUENCE [LARGE SCALE GENOMIC DNA]</scope>
    <source>
        <strain evidence="13 15">72</strain>
    </source>
</reference>
<organism evidence="12 14">
    <name type="scientific">Flagellimonas pelagia</name>
    <dbReference type="NCBI Taxonomy" id="2306998"/>
    <lineage>
        <taxon>Bacteria</taxon>
        <taxon>Pseudomonadati</taxon>
        <taxon>Bacteroidota</taxon>
        <taxon>Flavobacteriia</taxon>
        <taxon>Flavobacteriales</taxon>
        <taxon>Flavobacteriaceae</taxon>
        <taxon>Flagellimonas</taxon>
    </lineage>
</organism>
<comment type="PTM">
    <text evidence="11">Cleaved by autocatalysis into a large and a small subunit.</text>
</comment>
<dbReference type="InterPro" id="IPR043137">
    <property type="entry name" value="GGT_ssub_C"/>
</dbReference>
<name>A0A3A1NG09_9FLAO</name>
<sequence length="560" mass="61179">MRRLILLLPLIFFINCKQQPATPTGLVAEKAMVVSAREEASKIGVEIMEKGGNVFDAMVATELALAVAYPFAGNLGGGGFMVYRKNNGEVGGIDYREKAPLAAHKDMYLDSLGNVIPGMSTTGATSAGVPGTVAGVMAVHKKFGTLPLSEIMEPIIALAKRGVVVTEKQAKRLEGYRESFVKANNDSTKFAGPFKAGDTIKYPELAKTLEVIMEKGRDGFYKGEVAQKLAAFVQSKGGFITEEDLAKYEAKWRDPIEFDYKDIHVISMSPPSSGGVTINQIFKMMEPYKVSKFGHNSAKTIQLFTEASRRAYADRNYFLGDPDFVDIPYDVLLSDDYLKERMANFSFDKATLSSEVSHGEVEIIESSETTHYSIVDSEGNAISATTTLNGGYGSKLYCDELGFFLNNEMDDFSSKPGVPNMFGLVGAEANSIAPEKRMLSSMTPTIVEKDGKLYMVVGTPGGSTIITAVAQTIMNVYEFNLSMQEAVNAPRFHHQWLPDMVIFEPEGFSEELINELKSKGYIINEERTPIIGKVDAIRVLPDGKLEGGADKRGDDKAVGF</sequence>
<dbReference type="InterPro" id="IPR051792">
    <property type="entry name" value="GGT_bact"/>
</dbReference>
<keyword evidence="11" id="KW-0317">Glutathione biosynthesis</keyword>
<keyword evidence="15" id="KW-1185">Reference proteome</keyword>
<dbReference type="PANTHER" id="PTHR43199">
    <property type="entry name" value="GLUTATHIONE HYDROLASE"/>
    <property type="match status" value="1"/>
</dbReference>
<evidence type="ECO:0000256" key="3">
    <source>
        <dbReference type="ARBA" id="ARBA00009381"/>
    </source>
</evidence>
<comment type="pathway">
    <text evidence="11">Sulfur metabolism; glutathione metabolism.</text>
</comment>
<evidence type="ECO:0000256" key="11">
    <source>
        <dbReference type="RuleBase" id="RU368036"/>
    </source>
</evidence>
<keyword evidence="7 11" id="KW-0012">Acyltransferase</keyword>
<feature type="binding site" evidence="10">
    <location>
        <begin position="387"/>
        <end position="389"/>
    </location>
    <ligand>
        <name>L-glutamate</name>
        <dbReference type="ChEBI" id="CHEBI:29985"/>
    </ligand>
</feature>
<dbReference type="PANTHER" id="PTHR43199:SF1">
    <property type="entry name" value="GLUTATHIONE HYDROLASE PROENZYME"/>
    <property type="match status" value="1"/>
</dbReference>
<evidence type="ECO:0000256" key="8">
    <source>
        <dbReference type="ARBA" id="ARBA00047417"/>
    </source>
</evidence>
<dbReference type="Gene3D" id="1.10.246.130">
    <property type="match status" value="1"/>
</dbReference>
<dbReference type="EMBL" id="QXFI01000036">
    <property type="protein sequence ID" value="RIV41881.1"/>
    <property type="molecule type" value="Genomic_DNA"/>
</dbReference>
<dbReference type="Pfam" id="PF01019">
    <property type="entry name" value="G_glu_transpept"/>
    <property type="match status" value="1"/>
</dbReference>
<evidence type="ECO:0000313" key="12">
    <source>
        <dbReference type="EMBL" id="RIV41881.1"/>
    </source>
</evidence>
<evidence type="ECO:0000256" key="5">
    <source>
        <dbReference type="ARBA" id="ARBA00022801"/>
    </source>
</evidence>
<evidence type="ECO:0000256" key="7">
    <source>
        <dbReference type="ARBA" id="ARBA00023315"/>
    </source>
</evidence>
<dbReference type="GO" id="GO:0103068">
    <property type="term" value="F:leukotriene C4 gamma-glutamyl transferase activity"/>
    <property type="evidence" value="ECO:0007669"/>
    <property type="project" value="UniProtKB-EC"/>
</dbReference>
<dbReference type="Proteomes" id="UP000266691">
    <property type="component" value="Unassembled WGS sequence"/>
</dbReference>
<feature type="binding site" evidence="10">
    <location>
        <begin position="440"/>
        <end position="441"/>
    </location>
    <ligand>
        <name>L-glutamate</name>
        <dbReference type="ChEBI" id="CHEBI:29985"/>
    </ligand>
</feature>
<gene>
    <name evidence="12" type="primary">ggt</name>
    <name evidence="12" type="ORF">D2V05_17325</name>
    <name evidence="13" type="ORF">FQ017_17170</name>
</gene>
<dbReference type="NCBIfam" id="TIGR00066">
    <property type="entry name" value="g_glut_trans"/>
    <property type="match status" value="1"/>
</dbReference>
<proteinExistence type="inferred from homology"/>
<keyword evidence="4 11" id="KW-0808">Transferase</keyword>
<comment type="catalytic activity">
    <reaction evidence="2 11">
        <text>glutathione + H2O = L-cysteinylglycine + L-glutamate</text>
        <dbReference type="Rhea" id="RHEA:28807"/>
        <dbReference type="ChEBI" id="CHEBI:15377"/>
        <dbReference type="ChEBI" id="CHEBI:29985"/>
        <dbReference type="ChEBI" id="CHEBI:57925"/>
        <dbReference type="ChEBI" id="CHEBI:61694"/>
        <dbReference type="EC" id="3.4.19.13"/>
    </reaction>
</comment>
<evidence type="ECO:0000256" key="10">
    <source>
        <dbReference type="PIRSR" id="PIRSR600101-2"/>
    </source>
</evidence>
<keyword evidence="5 11" id="KW-0378">Hydrolase</keyword>
<keyword evidence="6 11" id="KW-0865">Zymogen</keyword>
<comment type="catalytic activity">
    <reaction evidence="1 11">
        <text>an S-substituted glutathione + H2O = an S-substituted L-cysteinylglycine + L-glutamate</text>
        <dbReference type="Rhea" id="RHEA:59468"/>
        <dbReference type="ChEBI" id="CHEBI:15377"/>
        <dbReference type="ChEBI" id="CHEBI:29985"/>
        <dbReference type="ChEBI" id="CHEBI:90779"/>
        <dbReference type="ChEBI" id="CHEBI:143103"/>
        <dbReference type="EC" id="3.4.19.13"/>
    </reaction>
</comment>
<dbReference type="InterPro" id="IPR000101">
    <property type="entry name" value="GGT_peptidase"/>
</dbReference>
<dbReference type="Gene3D" id="3.60.20.40">
    <property type="match status" value="1"/>
</dbReference>
<reference evidence="12 14" key="1">
    <citation type="submission" date="2018-08" db="EMBL/GenBank/DDBJ databases">
        <title>Proposal of Muricauda 72 sp.nov. and Muricauda NH166 sp.nov., isolated from seawater.</title>
        <authorList>
            <person name="Cheng H."/>
            <person name="Wu Y.-H."/>
            <person name="Guo L.-L."/>
            <person name="Xu X.-W."/>
        </authorList>
    </citation>
    <scope>NUCLEOTIDE SEQUENCE [LARGE SCALE GENOMIC DNA]</scope>
    <source>
        <strain evidence="12 14">72</strain>
    </source>
</reference>
<feature type="active site" description="Nucleophile" evidence="9">
    <location>
        <position position="369"/>
    </location>
</feature>
<dbReference type="Proteomes" id="UP000321621">
    <property type="component" value="Unassembled WGS sequence"/>
</dbReference>
<feature type="binding site" evidence="10">
    <location>
        <position position="411"/>
    </location>
    <ligand>
        <name>L-glutamate</name>
        <dbReference type="ChEBI" id="CHEBI:29985"/>
    </ligand>
</feature>
<evidence type="ECO:0000256" key="1">
    <source>
        <dbReference type="ARBA" id="ARBA00001049"/>
    </source>
</evidence>
<evidence type="ECO:0000256" key="6">
    <source>
        <dbReference type="ARBA" id="ARBA00023145"/>
    </source>
</evidence>
<dbReference type="InterPro" id="IPR043138">
    <property type="entry name" value="GGT_lsub"/>
</dbReference>
<evidence type="ECO:0000313" key="14">
    <source>
        <dbReference type="Proteomes" id="UP000266691"/>
    </source>
</evidence>
<evidence type="ECO:0000256" key="2">
    <source>
        <dbReference type="ARBA" id="ARBA00001089"/>
    </source>
</evidence>
<dbReference type="RefSeq" id="WP_119648784.1">
    <property type="nucleotide sequence ID" value="NZ_QXFI01000036.1"/>
</dbReference>
<protein>
    <recommendedName>
        <fullName evidence="11">Glutathione hydrolase proenzyme</fullName>
        <ecNumber evidence="11">2.3.2.2</ecNumber>
        <ecNumber evidence="11">3.4.19.13</ecNumber>
    </recommendedName>
    <component>
        <recommendedName>
            <fullName evidence="11">Glutathione hydrolase large chain</fullName>
        </recommendedName>
    </component>
    <component>
        <recommendedName>
            <fullName evidence="11">Glutathione hydrolase small chain</fullName>
        </recommendedName>
    </component>
</protein>
<dbReference type="EC" id="3.4.19.13" evidence="11"/>
<dbReference type="EMBL" id="VNWK01000036">
    <property type="protein sequence ID" value="TXJ90757.1"/>
    <property type="molecule type" value="Genomic_DNA"/>
</dbReference>
<feature type="binding site" evidence="10">
    <location>
        <position position="96"/>
    </location>
    <ligand>
        <name>L-glutamate</name>
        <dbReference type="ChEBI" id="CHEBI:29985"/>
    </ligand>
</feature>
<dbReference type="OrthoDB" id="9781342at2"/>
<evidence type="ECO:0000313" key="13">
    <source>
        <dbReference type="EMBL" id="TXJ90757.1"/>
    </source>
</evidence>